<organism evidence="1 2">
    <name type="scientific">Araneus ventricosus</name>
    <name type="common">Orbweaver spider</name>
    <name type="synonym">Epeira ventricosa</name>
    <dbReference type="NCBI Taxonomy" id="182803"/>
    <lineage>
        <taxon>Eukaryota</taxon>
        <taxon>Metazoa</taxon>
        <taxon>Ecdysozoa</taxon>
        <taxon>Arthropoda</taxon>
        <taxon>Chelicerata</taxon>
        <taxon>Arachnida</taxon>
        <taxon>Araneae</taxon>
        <taxon>Araneomorphae</taxon>
        <taxon>Entelegynae</taxon>
        <taxon>Araneoidea</taxon>
        <taxon>Araneidae</taxon>
        <taxon>Araneus</taxon>
    </lineage>
</organism>
<comment type="caution">
    <text evidence="1">The sequence shown here is derived from an EMBL/GenBank/DDBJ whole genome shotgun (WGS) entry which is preliminary data.</text>
</comment>
<gene>
    <name evidence="1" type="ORF">AVEN_191139_1</name>
</gene>
<sequence>MVRRVFSSMKLVSWIAGIGCSGRSIRADTTQIRGLQTRISSVGWNCKRCSISKNRSSIYKQRRNGRWMQGLFISTAPKYNNTDYQMHMSPLAHSVHQWK</sequence>
<evidence type="ECO:0000313" key="2">
    <source>
        <dbReference type="Proteomes" id="UP000499080"/>
    </source>
</evidence>
<dbReference type="Proteomes" id="UP000499080">
    <property type="component" value="Unassembled WGS sequence"/>
</dbReference>
<keyword evidence="2" id="KW-1185">Reference proteome</keyword>
<dbReference type="AlphaFoldDB" id="A0A4Y2AYN9"/>
<reference evidence="1 2" key="1">
    <citation type="journal article" date="2019" name="Sci. Rep.">
        <title>Orb-weaving spider Araneus ventricosus genome elucidates the spidroin gene catalogue.</title>
        <authorList>
            <person name="Kono N."/>
            <person name="Nakamura H."/>
            <person name="Ohtoshi R."/>
            <person name="Moran D.A.P."/>
            <person name="Shinohara A."/>
            <person name="Yoshida Y."/>
            <person name="Fujiwara M."/>
            <person name="Mori M."/>
            <person name="Tomita M."/>
            <person name="Arakawa K."/>
        </authorList>
    </citation>
    <scope>NUCLEOTIDE SEQUENCE [LARGE SCALE GENOMIC DNA]</scope>
</reference>
<name>A0A4Y2AYN9_ARAVE</name>
<proteinExistence type="predicted"/>
<protein>
    <submittedName>
        <fullName evidence="1">Uncharacterized protein</fullName>
    </submittedName>
</protein>
<evidence type="ECO:0000313" key="1">
    <source>
        <dbReference type="EMBL" id="GBL84687.1"/>
    </source>
</evidence>
<accession>A0A4Y2AYN9</accession>
<dbReference type="EMBL" id="BGPR01000038">
    <property type="protein sequence ID" value="GBL84687.1"/>
    <property type="molecule type" value="Genomic_DNA"/>
</dbReference>